<accession>A0ACC3D2Q7</accession>
<evidence type="ECO:0000313" key="2">
    <source>
        <dbReference type="Proteomes" id="UP001186974"/>
    </source>
</evidence>
<sequence length="547" mass="58559">MLALIVACLLAQIAFAIPLEERHVSLEERQAGVGYAPRVATCPTSSLVRPASGLSSSESDYRSKRISKANTALATWLKKTDKNFTTGTLPSVGLTVSGGGYRSLLEGAGLIQGLDSRDSSLSTSGLYQALTYQAGLSGGGWLLTSVAGNNYPTISSLRDGLWEQAFQNSLLLPNNLLAADAYTQITADIAAKNVAGFDPTLVDPYGRLLSYQLLLGDDGGVSKTMSGIKTYSNFTSFNAPYPIIAALGVKTFQNECLPGPNATQYEFHPYESGSWDNGVSAFTNTMYLGTSYSNGKPAGPCYINYDNSGYVAGTTSNLFNELCGVIPPVNSTTDLPEALEALIDSVTDGAPATRDLYATYKNPFQNYARSTLVSDESELDLVDGGEALQNNPIWPFIQTTKRTDVLIVNDNSADTSNNFPNGSEILTTYVQAQSAGLTRMPAIPSVETFIARGYDKRATFFGCDDASKLTIIYLPNVNYTYPSNQPTSKLQYSVAETNGMITNGNSIATQNGAADWPTCLGCAIMQKTGTKLPSQCTACFTKYCYKP</sequence>
<organism evidence="1 2">
    <name type="scientific">Coniosporium uncinatum</name>
    <dbReference type="NCBI Taxonomy" id="93489"/>
    <lineage>
        <taxon>Eukaryota</taxon>
        <taxon>Fungi</taxon>
        <taxon>Dikarya</taxon>
        <taxon>Ascomycota</taxon>
        <taxon>Pezizomycotina</taxon>
        <taxon>Dothideomycetes</taxon>
        <taxon>Dothideomycetes incertae sedis</taxon>
        <taxon>Coniosporium</taxon>
    </lineage>
</organism>
<dbReference type="EMBL" id="JAWDJW010008162">
    <property type="protein sequence ID" value="KAK3060971.1"/>
    <property type="molecule type" value="Genomic_DNA"/>
</dbReference>
<gene>
    <name evidence="1" type="ORF">LTS18_007306</name>
</gene>
<reference evidence="1" key="1">
    <citation type="submission" date="2024-09" db="EMBL/GenBank/DDBJ databases">
        <title>Black Yeasts Isolated from many extreme environments.</title>
        <authorList>
            <person name="Coleine C."/>
            <person name="Stajich J.E."/>
            <person name="Selbmann L."/>
        </authorList>
    </citation>
    <scope>NUCLEOTIDE SEQUENCE</scope>
    <source>
        <strain evidence="1">CCFEE 5737</strain>
    </source>
</reference>
<dbReference type="Proteomes" id="UP001186974">
    <property type="component" value="Unassembled WGS sequence"/>
</dbReference>
<name>A0ACC3D2Q7_9PEZI</name>
<protein>
    <submittedName>
        <fullName evidence="1">Uncharacterized protein</fullName>
    </submittedName>
</protein>
<evidence type="ECO:0000313" key="1">
    <source>
        <dbReference type="EMBL" id="KAK3060971.1"/>
    </source>
</evidence>
<comment type="caution">
    <text evidence="1">The sequence shown here is derived from an EMBL/GenBank/DDBJ whole genome shotgun (WGS) entry which is preliminary data.</text>
</comment>
<keyword evidence="2" id="KW-1185">Reference proteome</keyword>
<proteinExistence type="predicted"/>